<reference evidence="1 2" key="1">
    <citation type="submission" date="2015-11" db="EMBL/GenBank/DDBJ databases">
        <title>Genomic analysis of 38 Legionella species identifies large and diverse effector repertoires.</title>
        <authorList>
            <person name="Burstein D."/>
            <person name="Amaro F."/>
            <person name="Zusman T."/>
            <person name="Lifshitz Z."/>
            <person name="Cohen O."/>
            <person name="Gilbert J.A."/>
            <person name="Pupko T."/>
            <person name="Shuman H.A."/>
            <person name="Segal G."/>
        </authorList>
    </citation>
    <scope>NUCLEOTIDE SEQUENCE [LARGE SCALE GENOMIC DNA]</scope>
    <source>
        <strain evidence="1 2">ATCC 49508</strain>
    </source>
</reference>
<organism evidence="1 2">
    <name type="scientific">Legionella worsleiensis</name>
    <dbReference type="NCBI Taxonomy" id="45076"/>
    <lineage>
        <taxon>Bacteria</taxon>
        <taxon>Pseudomonadati</taxon>
        <taxon>Pseudomonadota</taxon>
        <taxon>Gammaproteobacteria</taxon>
        <taxon>Legionellales</taxon>
        <taxon>Legionellaceae</taxon>
        <taxon>Legionella</taxon>
    </lineage>
</organism>
<accession>A0A0W1A6N1</accession>
<sequence>MFEWLTEWLAGMGLNPYTSTTGHRNAERVNAGTQLLSYSFQQQPYVMIATKLSQCIASFYSLFRSDTKIPEKIIHLLQMTISGAELGIQTTLLFKSLTCELASENQLCTAALLLEVLYDGTLGVGWVPSEFSKQPYEPVNAGQPINAALGA</sequence>
<evidence type="ECO:0000313" key="2">
    <source>
        <dbReference type="Proteomes" id="UP000054662"/>
    </source>
</evidence>
<proteinExistence type="predicted"/>
<dbReference type="EMBL" id="LNZC01000027">
    <property type="protein sequence ID" value="KTD76980.1"/>
    <property type="molecule type" value="Genomic_DNA"/>
</dbReference>
<dbReference type="OrthoDB" id="5637719at2"/>
<dbReference type="PATRIC" id="fig|45076.6.peg.2416"/>
<name>A0A0W1A6N1_9GAMM</name>
<dbReference type="Proteomes" id="UP000054662">
    <property type="component" value="Unassembled WGS sequence"/>
</dbReference>
<protein>
    <submittedName>
        <fullName evidence="1">Uncharacterized protein</fullName>
    </submittedName>
</protein>
<keyword evidence="2" id="KW-1185">Reference proteome</keyword>
<evidence type="ECO:0000313" key="1">
    <source>
        <dbReference type="EMBL" id="KTD76980.1"/>
    </source>
</evidence>
<dbReference type="AlphaFoldDB" id="A0A0W1A6N1"/>
<dbReference type="RefSeq" id="WP_058493964.1">
    <property type="nucleotide sequence ID" value="NZ_CBCRUR010000008.1"/>
</dbReference>
<comment type="caution">
    <text evidence="1">The sequence shown here is derived from an EMBL/GenBank/DDBJ whole genome shotgun (WGS) entry which is preliminary data.</text>
</comment>
<gene>
    <name evidence="1" type="ORF">Lwor_2205</name>
</gene>